<proteinExistence type="predicted"/>
<dbReference type="GO" id="GO:0009100">
    <property type="term" value="P:glycoprotein metabolic process"/>
    <property type="evidence" value="ECO:0007669"/>
    <property type="project" value="UniProtKB-ARBA"/>
</dbReference>
<dbReference type="Proteomes" id="UP000281553">
    <property type="component" value="Unassembled WGS sequence"/>
</dbReference>
<dbReference type="AlphaFoldDB" id="A0A3P6Q1S3"/>
<accession>A0A3P6Q1S3</accession>
<evidence type="ECO:0000313" key="3">
    <source>
        <dbReference type="Proteomes" id="UP000281553"/>
    </source>
</evidence>
<name>A0A3P6Q1S3_DIBLA</name>
<sequence length="207" mass="24198">MQKQPDLQSFVVDSNRTKLKRQNLPNLEQIDWPKREFVSLPMGAPGSLQVPLKPQLSREQMRTFWKLFSIFEEGMEELGLSDKWMIYAGTLLGSVRHHDITPWDDDLDVLVDFSARPILWKKFKPLAPEIIIKEAGLRDKLYAKLIEPSNTMRDVEGSRKLSQFDWSWPYIDIGYFLSNATHIQERASSYVLSQAYPLLRLRIFSRI</sequence>
<protein>
    <recommendedName>
        <fullName evidence="1">LicD/FKTN/FKRP nucleotidyltransferase domain-containing protein</fullName>
    </recommendedName>
</protein>
<evidence type="ECO:0000313" key="2">
    <source>
        <dbReference type="EMBL" id="VDK43592.1"/>
    </source>
</evidence>
<dbReference type="EMBL" id="UYRU01009179">
    <property type="protein sequence ID" value="VDK43592.1"/>
    <property type="molecule type" value="Genomic_DNA"/>
</dbReference>
<keyword evidence="3" id="KW-1185">Reference proteome</keyword>
<dbReference type="Pfam" id="PF04991">
    <property type="entry name" value="LicD"/>
    <property type="match status" value="1"/>
</dbReference>
<feature type="domain" description="LicD/FKTN/FKRP nucleotidyltransferase" evidence="1">
    <location>
        <begin position="84"/>
        <end position="154"/>
    </location>
</feature>
<organism evidence="2 3">
    <name type="scientific">Dibothriocephalus latus</name>
    <name type="common">Fish tapeworm</name>
    <name type="synonym">Diphyllobothrium latum</name>
    <dbReference type="NCBI Taxonomy" id="60516"/>
    <lineage>
        <taxon>Eukaryota</taxon>
        <taxon>Metazoa</taxon>
        <taxon>Spiralia</taxon>
        <taxon>Lophotrochozoa</taxon>
        <taxon>Platyhelminthes</taxon>
        <taxon>Cestoda</taxon>
        <taxon>Eucestoda</taxon>
        <taxon>Diphyllobothriidea</taxon>
        <taxon>Diphyllobothriidae</taxon>
        <taxon>Dibothriocephalus</taxon>
    </lineage>
</organism>
<gene>
    <name evidence="2" type="ORF">DILT_LOCUS1389</name>
</gene>
<evidence type="ECO:0000259" key="1">
    <source>
        <dbReference type="Pfam" id="PF04991"/>
    </source>
</evidence>
<dbReference type="OrthoDB" id="419198at2759"/>
<dbReference type="InterPro" id="IPR007074">
    <property type="entry name" value="LicD/FKTN/FKRP_NTP_transf"/>
</dbReference>
<reference evidence="2 3" key="1">
    <citation type="submission" date="2018-11" db="EMBL/GenBank/DDBJ databases">
        <authorList>
            <consortium name="Pathogen Informatics"/>
        </authorList>
    </citation>
    <scope>NUCLEOTIDE SEQUENCE [LARGE SCALE GENOMIC DNA]</scope>
</reference>